<dbReference type="OrthoDB" id="3797897at2759"/>
<organism evidence="2 3">
    <name type="scientific">Exserohilum turcicum (strain 28A)</name>
    <name type="common">Northern leaf blight fungus</name>
    <name type="synonym">Setosphaeria turcica</name>
    <dbReference type="NCBI Taxonomy" id="671987"/>
    <lineage>
        <taxon>Eukaryota</taxon>
        <taxon>Fungi</taxon>
        <taxon>Dikarya</taxon>
        <taxon>Ascomycota</taxon>
        <taxon>Pezizomycotina</taxon>
        <taxon>Dothideomycetes</taxon>
        <taxon>Pleosporomycetidae</taxon>
        <taxon>Pleosporales</taxon>
        <taxon>Pleosporineae</taxon>
        <taxon>Pleosporaceae</taxon>
        <taxon>Exserohilum</taxon>
    </lineage>
</organism>
<dbReference type="RefSeq" id="XP_008020656.1">
    <property type="nucleotide sequence ID" value="XM_008022465.1"/>
</dbReference>
<feature type="region of interest" description="Disordered" evidence="1">
    <location>
        <begin position="44"/>
        <end position="68"/>
    </location>
</feature>
<dbReference type="eggNOG" id="ENOG502R8WR">
    <property type="taxonomic scope" value="Eukaryota"/>
</dbReference>
<dbReference type="Proteomes" id="UP000016935">
    <property type="component" value="Unassembled WGS sequence"/>
</dbReference>
<reference evidence="2 3" key="1">
    <citation type="journal article" date="2012" name="PLoS Pathog.">
        <title>Diverse lifestyles and strategies of plant pathogenesis encoded in the genomes of eighteen Dothideomycetes fungi.</title>
        <authorList>
            <person name="Ohm R.A."/>
            <person name="Feau N."/>
            <person name="Henrissat B."/>
            <person name="Schoch C.L."/>
            <person name="Horwitz B.A."/>
            <person name="Barry K.W."/>
            <person name="Condon B.J."/>
            <person name="Copeland A.C."/>
            <person name="Dhillon B."/>
            <person name="Glaser F."/>
            <person name="Hesse C.N."/>
            <person name="Kosti I."/>
            <person name="LaButti K."/>
            <person name="Lindquist E.A."/>
            <person name="Lucas S."/>
            <person name="Salamov A.A."/>
            <person name="Bradshaw R.E."/>
            <person name="Ciuffetti L."/>
            <person name="Hamelin R.C."/>
            <person name="Kema G.H.J."/>
            <person name="Lawrence C."/>
            <person name="Scott J.A."/>
            <person name="Spatafora J.W."/>
            <person name="Turgeon B.G."/>
            <person name="de Wit P.J.G.M."/>
            <person name="Zhong S."/>
            <person name="Goodwin S.B."/>
            <person name="Grigoriev I.V."/>
        </authorList>
    </citation>
    <scope>NUCLEOTIDE SEQUENCE [LARGE SCALE GENOMIC DNA]</scope>
    <source>
        <strain evidence="3">28A</strain>
    </source>
</reference>
<evidence type="ECO:0000313" key="3">
    <source>
        <dbReference type="Proteomes" id="UP000016935"/>
    </source>
</evidence>
<dbReference type="EMBL" id="KB908481">
    <property type="protein sequence ID" value="EOA91448.1"/>
    <property type="molecule type" value="Genomic_DNA"/>
</dbReference>
<dbReference type="GeneID" id="19401573"/>
<gene>
    <name evidence="2" type="ORF">SETTUDRAFT_177990</name>
</gene>
<name>R0KF17_EXST2</name>
<sequence>MAFQRLSQARGKGRPSSPRFGLFQYRRERAASAVFHARAFHHSAASANDAHTKPSPPSPKPRRLPENPSLPSPNLLLLLGEARPAVRYTVYAGLVLVAVVEATFWANVLRANFFPQASEADRQRDDELLDRPKSAITGYRKVWLSNYQRYYAADIWGLGYGGLDSLEDDST</sequence>
<keyword evidence="3" id="KW-1185">Reference proteome</keyword>
<evidence type="ECO:0000256" key="1">
    <source>
        <dbReference type="SAM" id="MobiDB-lite"/>
    </source>
</evidence>
<dbReference type="HOGENOM" id="CLU_1563832_0_0_1"/>
<protein>
    <submittedName>
        <fullName evidence="2">Uncharacterized protein</fullName>
    </submittedName>
</protein>
<proteinExistence type="predicted"/>
<reference evidence="2 3" key="2">
    <citation type="journal article" date="2013" name="PLoS Genet.">
        <title>Comparative genome structure, secondary metabolite, and effector coding capacity across Cochliobolus pathogens.</title>
        <authorList>
            <person name="Condon B.J."/>
            <person name="Leng Y."/>
            <person name="Wu D."/>
            <person name="Bushley K.E."/>
            <person name="Ohm R.A."/>
            <person name="Otillar R."/>
            <person name="Martin J."/>
            <person name="Schackwitz W."/>
            <person name="Grimwood J."/>
            <person name="MohdZainudin N."/>
            <person name="Xue C."/>
            <person name="Wang R."/>
            <person name="Manning V.A."/>
            <person name="Dhillon B."/>
            <person name="Tu Z.J."/>
            <person name="Steffenson B.J."/>
            <person name="Salamov A."/>
            <person name="Sun H."/>
            <person name="Lowry S."/>
            <person name="LaButti K."/>
            <person name="Han J."/>
            <person name="Copeland A."/>
            <person name="Lindquist E."/>
            <person name="Barry K."/>
            <person name="Schmutz J."/>
            <person name="Baker S.E."/>
            <person name="Ciuffetti L.M."/>
            <person name="Grigoriev I.V."/>
            <person name="Zhong S."/>
            <person name="Turgeon B.G."/>
        </authorList>
    </citation>
    <scope>NUCLEOTIDE SEQUENCE [LARGE SCALE GENOMIC DNA]</scope>
    <source>
        <strain evidence="3">28A</strain>
    </source>
</reference>
<feature type="region of interest" description="Disordered" evidence="1">
    <location>
        <begin position="1"/>
        <end position="21"/>
    </location>
</feature>
<evidence type="ECO:0000313" key="2">
    <source>
        <dbReference type="EMBL" id="EOA91448.1"/>
    </source>
</evidence>
<dbReference type="AlphaFoldDB" id="R0KF17"/>
<accession>R0KF17</accession>